<dbReference type="EMBL" id="CP113520">
    <property type="protein sequence ID" value="WAJ30549.1"/>
    <property type="molecule type" value="Genomic_DNA"/>
</dbReference>
<protein>
    <submittedName>
        <fullName evidence="1">Sigma-54 dependent transcriptional regulator</fullName>
    </submittedName>
</protein>
<proteinExistence type="predicted"/>
<keyword evidence="2" id="KW-1185">Reference proteome</keyword>
<accession>A0ACD4NUV4</accession>
<dbReference type="Proteomes" id="UP001163223">
    <property type="component" value="Chromosome"/>
</dbReference>
<evidence type="ECO:0000313" key="1">
    <source>
        <dbReference type="EMBL" id="WAJ30549.1"/>
    </source>
</evidence>
<sequence length="487" mass="52552">MTQLVMIVDDDPIQRRLLDAQVSKMGFRTLNCDGGQAAIEALTGRAGREVDAVVLDLAMPDKNGIEVMTELRRAGFARPIVVQTARGSIDAVVEAMRAGAFDFVVKPASPEKLQKALTGAIRVAQASEAEREESRRVSAAEPPAAGTYGASEALRPVLAQALKAADSAIPLLVEGETGVGKEWLARAVHAASKRARAPFVAVNCAALPGQLVESILFGHAKGAFTDAGDRHPGKFLEADGGTLFLDEIGEVPLDVQVKLLRVLQDGEVDPVGGRAPVRTNVRLVSATNRDLAAAVREGRFREDLYYRLNVLSVRVPPLRQRTAEIDDLARSFLGRFRRSEPGSPARRFTSDALALLRAYPWPGNIRQLENAVRRAVVLADGEALTPDDFPQIADALIPNGEVPEAADRGAAAARPVVRAAEEAGEGERPTAGWRNAAGEIRRLEDVEADLIRMAVEQYGGRMSEIARRLGIGRSTLYRKLREYGIET</sequence>
<organism evidence="1 2">
    <name type="scientific">Antarcticirhabdus aurantiaca</name>
    <dbReference type="NCBI Taxonomy" id="2606717"/>
    <lineage>
        <taxon>Bacteria</taxon>
        <taxon>Pseudomonadati</taxon>
        <taxon>Pseudomonadota</taxon>
        <taxon>Alphaproteobacteria</taxon>
        <taxon>Hyphomicrobiales</taxon>
        <taxon>Aurantimonadaceae</taxon>
        <taxon>Antarcticirhabdus</taxon>
    </lineage>
</organism>
<reference evidence="1" key="1">
    <citation type="submission" date="2022-11" db="EMBL/GenBank/DDBJ databases">
        <title>beta-Carotene-producing bacterium, Jeongeuplla avenae sp. nov., alleviates the salt stress of Arabidopsis seedlings.</title>
        <authorList>
            <person name="Jiang L."/>
            <person name="Lee J."/>
        </authorList>
    </citation>
    <scope>NUCLEOTIDE SEQUENCE</scope>
    <source>
        <strain evidence="1">DY_R2A_6</strain>
    </source>
</reference>
<name>A0ACD4NUV4_9HYPH</name>
<evidence type="ECO:0000313" key="2">
    <source>
        <dbReference type="Proteomes" id="UP001163223"/>
    </source>
</evidence>
<gene>
    <name evidence="1" type="ORF">OXU80_10230</name>
</gene>